<dbReference type="GO" id="GO:0003700">
    <property type="term" value="F:DNA-binding transcription factor activity"/>
    <property type="evidence" value="ECO:0007669"/>
    <property type="project" value="InterPro"/>
</dbReference>
<dbReference type="PANTHER" id="PTHR30363">
    <property type="entry name" value="HTH-TYPE TRANSCRIPTIONAL REGULATOR SRLR-RELATED"/>
    <property type="match status" value="1"/>
</dbReference>
<dbReference type="InterPro" id="IPR001034">
    <property type="entry name" value="DeoR_HTH"/>
</dbReference>
<dbReference type="STRING" id="682795.AciX8_1585"/>
<dbReference type="RefSeq" id="WP_014264804.1">
    <property type="nucleotide sequence ID" value="NC_016631.1"/>
</dbReference>
<dbReference type="SUPFAM" id="SSF46785">
    <property type="entry name" value="Winged helix' DNA-binding domain"/>
    <property type="match status" value="1"/>
</dbReference>
<dbReference type="InterPro" id="IPR036390">
    <property type="entry name" value="WH_DNA-bd_sf"/>
</dbReference>
<keyword evidence="1" id="KW-0678">Repressor</keyword>
<keyword evidence="3" id="KW-0804">Transcription</keyword>
<evidence type="ECO:0000256" key="1">
    <source>
        <dbReference type="ARBA" id="ARBA00022491"/>
    </source>
</evidence>
<dbReference type="PANTHER" id="PTHR30363:SF4">
    <property type="entry name" value="GLYCEROL-3-PHOSPHATE REGULON REPRESSOR"/>
    <property type="match status" value="1"/>
</dbReference>
<evidence type="ECO:0000313" key="6">
    <source>
        <dbReference type="Proteomes" id="UP000007113"/>
    </source>
</evidence>
<proteinExistence type="predicted"/>
<dbReference type="Pfam" id="PF00455">
    <property type="entry name" value="DeoRC"/>
    <property type="match status" value="1"/>
</dbReference>
<organism evidence="5 6">
    <name type="scientific">Granulicella mallensis (strain ATCC BAA-1857 / DSM 23137 / MP5ACTX8)</name>
    <dbReference type="NCBI Taxonomy" id="682795"/>
    <lineage>
        <taxon>Bacteria</taxon>
        <taxon>Pseudomonadati</taxon>
        <taxon>Acidobacteriota</taxon>
        <taxon>Terriglobia</taxon>
        <taxon>Terriglobales</taxon>
        <taxon>Acidobacteriaceae</taxon>
        <taxon>Granulicella</taxon>
    </lineage>
</organism>
<protein>
    <submittedName>
        <fullName evidence="5">Transcriptional regulator, DeoR family</fullName>
    </submittedName>
</protein>
<dbReference type="InterPro" id="IPR050313">
    <property type="entry name" value="Carb_Metab_HTH_regulators"/>
</dbReference>
<evidence type="ECO:0000256" key="3">
    <source>
        <dbReference type="ARBA" id="ARBA00023163"/>
    </source>
</evidence>
<evidence type="ECO:0000256" key="2">
    <source>
        <dbReference type="ARBA" id="ARBA00023015"/>
    </source>
</evidence>
<dbReference type="eggNOG" id="COG1349">
    <property type="taxonomic scope" value="Bacteria"/>
</dbReference>
<keyword evidence="6" id="KW-1185">Reference proteome</keyword>
<reference evidence="5 6" key="1">
    <citation type="submission" date="2011-11" db="EMBL/GenBank/DDBJ databases">
        <title>Complete sequence of Granulicella mallensis MP5ACTX8.</title>
        <authorList>
            <consortium name="US DOE Joint Genome Institute"/>
            <person name="Lucas S."/>
            <person name="Copeland A."/>
            <person name="Lapidus A."/>
            <person name="Cheng J.-F."/>
            <person name="Goodwin L."/>
            <person name="Pitluck S."/>
            <person name="Peters L."/>
            <person name="Lu M."/>
            <person name="Detter J.C."/>
            <person name="Han C."/>
            <person name="Tapia R."/>
            <person name="Land M."/>
            <person name="Hauser L."/>
            <person name="Kyrpides N."/>
            <person name="Ivanova N."/>
            <person name="Mikhailova N."/>
            <person name="Pagani I."/>
            <person name="Rawat S."/>
            <person name="Mannisto M."/>
            <person name="Haggblom M."/>
            <person name="Woyke T."/>
        </authorList>
    </citation>
    <scope>NUCLEOTIDE SEQUENCE [LARGE SCALE GENOMIC DNA]</scope>
    <source>
        <strain evidence="6">ATCC BAA-1857 / DSM 23137 / MP5ACTX8</strain>
    </source>
</reference>
<feature type="domain" description="HTH deoR-type" evidence="4">
    <location>
        <begin position="6"/>
        <end position="61"/>
    </location>
</feature>
<dbReference type="HOGENOM" id="CLU_060699_2_1_0"/>
<dbReference type="SMART" id="SM01134">
    <property type="entry name" value="DeoRC"/>
    <property type="match status" value="1"/>
</dbReference>
<dbReference type="Pfam" id="PF08220">
    <property type="entry name" value="HTH_DeoR"/>
    <property type="match status" value="1"/>
</dbReference>
<dbReference type="SUPFAM" id="SSF100950">
    <property type="entry name" value="NagB/RpiA/CoA transferase-like"/>
    <property type="match status" value="1"/>
</dbReference>
<dbReference type="SMART" id="SM00420">
    <property type="entry name" value="HTH_DEOR"/>
    <property type="match status" value="1"/>
</dbReference>
<evidence type="ECO:0000259" key="4">
    <source>
        <dbReference type="PROSITE" id="PS51000"/>
    </source>
</evidence>
<dbReference type="InterPro" id="IPR014036">
    <property type="entry name" value="DeoR-like_C"/>
</dbReference>
<dbReference type="PROSITE" id="PS51000">
    <property type="entry name" value="HTH_DEOR_2"/>
    <property type="match status" value="1"/>
</dbReference>
<dbReference type="AlphaFoldDB" id="G8NNQ0"/>
<dbReference type="EMBL" id="CP003130">
    <property type="protein sequence ID" value="AEU35925.1"/>
    <property type="molecule type" value="Genomic_DNA"/>
</dbReference>
<dbReference type="Proteomes" id="UP000007113">
    <property type="component" value="Chromosome"/>
</dbReference>
<accession>G8NNQ0</accession>
<dbReference type="KEGG" id="gma:AciX8_1585"/>
<sequence length="270" mass="28676">MHVSLGTTRKDEIESRLQSGLSVNATALAREFLVSEDAIRRDLRALAAEGKCKRVYGGGLPISPEGVPLEQRLLNDSKEKRALALAALPLLSEASTVFLDSGSTNLALAREMPPDRSLTIATNSISIASALLDRKNFKVIVLGGEIDRETGAAIGLSAIREAERLSFDLCFLGTCAVSMSLGIGAFLLADAEFKRTLLARSNRTAALVTMDKVETRAPFQVAALAVLDHIVLENGTSEEIVSTFSNAGPKVILAQSQVASRSAQLRAGIS</sequence>
<gene>
    <name evidence="5" type="ordered locus">AciX8_1585</name>
</gene>
<name>G8NNQ0_GRAMM</name>
<dbReference type="InterPro" id="IPR037171">
    <property type="entry name" value="NagB/RpiA_transferase-like"/>
</dbReference>
<evidence type="ECO:0000313" key="5">
    <source>
        <dbReference type="EMBL" id="AEU35925.1"/>
    </source>
</evidence>
<keyword evidence="2" id="KW-0805">Transcription regulation</keyword>